<dbReference type="Pfam" id="PF03171">
    <property type="entry name" value="2OG-FeII_Oxy"/>
    <property type="match status" value="1"/>
</dbReference>
<dbReference type="SUPFAM" id="SSF51197">
    <property type="entry name" value="Clavaminate synthase-like"/>
    <property type="match status" value="1"/>
</dbReference>
<dbReference type="InterPro" id="IPR027443">
    <property type="entry name" value="IPNS-like_sf"/>
</dbReference>
<dbReference type="EMBL" id="JAAIUW010000011">
    <property type="protein sequence ID" value="KAF7808460.1"/>
    <property type="molecule type" value="Genomic_DNA"/>
</dbReference>
<keyword evidence="3" id="KW-0847">Vitamin C</keyword>
<dbReference type="InterPro" id="IPR050295">
    <property type="entry name" value="Plant_2OG-oxidoreductases"/>
</dbReference>
<name>A0A834W3V3_9FABA</name>
<dbReference type="InterPro" id="IPR044861">
    <property type="entry name" value="IPNS-like_FE2OG_OXY"/>
</dbReference>
<dbReference type="FunFam" id="2.60.120.330:FF:000001">
    <property type="entry name" value="Protein SRG1"/>
    <property type="match status" value="1"/>
</dbReference>
<comment type="caution">
    <text evidence="8">The sequence shown here is derived from an EMBL/GenBank/DDBJ whole genome shotgun (WGS) entry which is preliminary data.</text>
</comment>
<evidence type="ECO:0000313" key="9">
    <source>
        <dbReference type="Proteomes" id="UP000634136"/>
    </source>
</evidence>
<organism evidence="8 9">
    <name type="scientific">Senna tora</name>
    <dbReference type="NCBI Taxonomy" id="362788"/>
    <lineage>
        <taxon>Eukaryota</taxon>
        <taxon>Viridiplantae</taxon>
        <taxon>Streptophyta</taxon>
        <taxon>Embryophyta</taxon>
        <taxon>Tracheophyta</taxon>
        <taxon>Spermatophyta</taxon>
        <taxon>Magnoliopsida</taxon>
        <taxon>eudicotyledons</taxon>
        <taxon>Gunneridae</taxon>
        <taxon>Pentapetalae</taxon>
        <taxon>rosids</taxon>
        <taxon>fabids</taxon>
        <taxon>Fabales</taxon>
        <taxon>Fabaceae</taxon>
        <taxon>Caesalpinioideae</taxon>
        <taxon>Cassia clade</taxon>
        <taxon>Senna</taxon>
    </lineage>
</organism>
<dbReference type="OrthoDB" id="288590at2759"/>
<evidence type="ECO:0000259" key="7">
    <source>
        <dbReference type="PROSITE" id="PS51471"/>
    </source>
</evidence>
<evidence type="ECO:0000256" key="6">
    <source>
        <dbReference type="RuleBase" id="RU003682"/>
    </source>
</evidence>
<dbReference type="GO" id="GO:0016491">
    <property type="term" value="F:oxidoreductase activity"/>
    <property type="evidence" value="ECO:0007669"/>
    <property type="project" value="UniProtKB-KW"/>
</dbReference>
<evidence type="ECO:0000256" key="2">
    <source>
        <dbReference type="ARBA" id="ARBA00022723"/>
    </source>
</evidence>
<dbReference type="Pfam" id="PF14226">
    <property type="entry name" value="DIOX_N"/>
    <property type="match status" value="1"/>
</dbReference>
<evidence type="ECO:0000256" key="3">
    <source>
        <dbReference type="ARBA" id="ARBA00022896"/>
    </source>
</evidence>
<proteinExistence type="inferred from homology"/>
<accession>A0A834W3V3</accession>
<dbReference type="Gene3D" id="2.60.120.330">
    <property type="entry name" value="B-lactam Antibiotic, Isopenicillin N Synthase, Chain"/>
    <property type="match status" value="1"/>
</dbReference>
<sequence>MEATLSHAGSSLQVPCVQELAKQALSRVPERYVRPELDVVHVASITSSSSSSSSFPSSSSQVPIIDMTKLLSPEFHASELHMLDYACKHWGFFQLVNHGVDSSLVENVKRDVEDFFNLPIEEKKGFGQKEGDIEGYGQLFVVSKEQKLDWADMFYCITLPPEARKPHLDNLDAYCKELRKLAIKIIQLMGEALNMEAKEITELFEEGHQSVRMNYYPPCPEPDKVIGLNPHSDVSALTILLQINEMEGLQIKNNGNWIPVTPLPNAFVINLGDTLQILSNGIYQSIEHRAIVNSKKERMSMATFLAPKMDGTIGPSPKLVTPERPALYKRVAVSDFYNGFFSRELKGKSNIDLMRIHTPQSE</sequence>
<keyword evidence="2 6" id="KW-0479">Metal-binding</keyword>
<dbReference type="InterPro" id="IPR005123">
    <property type="entry name" value="Oxoglu/Fe-dep_dioxygenase_dom"/>
</dbReference>
<gene>
    <name evidence="8" type="ORF">G2W53_035203</name>
</gene>
<keyword evidence="5 6" id="KW-0408">Iron</keyword>
<protein>
    <submittedName>
        <fullName evidence="8">Protein SRG1</fullName>
    </submittedName>
</protein>
<feature type="domain" description="Fe2OG dioxygenase" evidence="7">
    <location>
        <begin position="207"/>
        <end position="307"/>
    </location>
</feature>
<comment type="similarity">
    <text evidence="1 6">Belongs to the iron/ascorbate-dependent oxidoreductase family.</text>
</comment>
<keyword evidence="9" id="KW-1185">Reference proteome</keyword>
<evidence type="ECO:0000256" key="5">
    <source>
        <dbReference type="ARBA" id="ARBA00023004"/>
    </source>
</evidence>
<dbReference type="GO" id="GO:0046872">
    <property type="term" value="F:metal ion binding"/>
    <property type="evidence" value="ECO:0007669"/>
    <property type="project" value="UniProtKB-KW"/>
</dbReference>
<evidence type="ECO:0000256" key="4">
    <source>
        <dbReference type="ARBA" id="ARBA00023002"/>
    </source>
</evidence>
<evidence type="ECO:0000313" key="8">
    <source>
        <dbReference type="EMBL" id="KAF7808460.1"/>
    </source>
</evidence>
<evidence type="ECO:0000256" key="1">
    <source>
        <dbReference type="ARBA" id="ARBA00008056"/>
    </source>
</evidence>
<keyword evidence="4 6" id="KW-0560">Oxidoreductase</keyword>
<dbReference type="GO" id="GO:0031418">
    <property type="term" value="F:L-ascorbic acid binding"/>
    <property type="evidence" value="ECO:0007669"/>
    <property type="project" value="UniProtKB-KW"/>
</dbReference>
<dbReference type="PROSITE" id="PS51471">
    <property type="entry name" value="FE2OG_OXY"/>
    <property type="match status" value="1"/>
</dbReference>
<dbReference type="PANTHER" id="PTHR47991">
    <property type="entry name" value="OXOGLUTARATE/IRON-DEPENDENT DIOXYGENASE"/>
    <property type="match status" value="1"/>
</dbReference>
<dbReference type="Proteomes" id="UP000634136">
    <property type="component" value="Unassembled WGS sequence"/>
</dbReference>
<reference evidence="8" key="1">
    <citation type="submission" date="2020-09" db="EMBL/GenBank/DDBJ databases">
        <title>Genome-Enabled Discovery of Anthraquinone Biosynthesis in Senna tora.</title>
        <authorList>
            <person name="Kang S.-H."/>
            <person name="Pandey R.P."/>
            <person name="Lee C.-M."/>
            <person name="Sim J.-S."/>
            <person name="Jeong J.-T."/>
            <person name="Choi B.-S."/>
            <person name="Jung M."/>
            <person name="Ginzburg D."/>
            <person name="Zhao K."/>
            <person name="Won S.Y."/>
            <person name="Oh T.-J."/>
            <person name="Yu Y."/>
            <person name="Kim N.-H."/>
            <person name="Lee O.R."/>
            <person name="Lee T.-H."/>
            <person name="Bashyal P."/>
            <person name="Kim T.-S."/>
            <person name="Lee W.-H."/>
            <person name="Kawkins C."/>
            <person name="Kim C.-K."/>
            <person name="Kim J.S."/>
            <person name="Ahn B.O."/>
            <person name="Rhee S.Y."/>
            <person name="Sohng J.K."/>
        </authorList>
    </citation>
    <scope>NUCLEOTIDE SEQUENCE</scope>
    <source>
        <tissue evidence="8">Leaf</tissue>
    </source>
</reference>
<dbReference type="InterPro" id="IPR026992">
    <property type="entry name" value="DIOX_N"/>
</dbReference>
<dbReference type="AlphaFoldDB" id="A0A834W3V3"/>